<evidence type="ECO:0000256" key="7">
    <source>
        <dbReference type="SAM" id="Phobius"/>
    </source>
</evidence>
<gene>
    <name evidence="8" type="ORF">CP49_17595</name>
</gene>
<protein>
    <recommendedName>
        <fullName evidence="10">Transglycosylase</fullName>
    </recommendedName>
</protein>
<feature type="transmembrane region" description="Helical" evidence="7">
    <location>
        <begin position="30"/>
        <end position="51"/>
    </location>
</feature>
<dbReference type="RefSeq" id="WP_057849015.1">
    <property type="nucleotide sequence ID" value="NZ_LLXX01000026.1"/>
</dbReference>
<dbReference type="STRING" id="1518501.CQ10_02445"/>
<dbReference type="Proteomes" id="UP000051913">
    <property type="component" value="Unassembled WGS sequence"/>
</dbReference>
<comment type="caution">
    <text evidence="8">The sequence shown here is derived from an EMBL/GenBank/DDBJ whole genome shotgun (WGS) entry which is preliminary data.</text>
</comment>
<dbReference type="EMBL" id="LLXX01000026">
    <property type="protein sequence ID" value="KRR12654.1"/>
    <property type="molecule type" value="Genomic_DNA"/>
</dbReference>
<evidence type="ECO:0000313" key="9">
    <source>
        <dbReference type="Proteomes" id="UP000051913"/>
    </source>
</evidence>
<name>A0A0R3LZI0_9BRAD</name>
<comment type="subcellular location">
    <subcellularLocation>
        <location evidence="1">Cell membrane</location>
        <topology evidence="1">Multi-pass membrane protein</topology>
    </subcellularLocation>
</comment>
<evidence type="ECO:0000256" key="1">
    <source>
        <dbReference type="ARBA" id="ARBA00004651"/>
    </source>
</evidence>
<feature type="transmembrane region" description="Helical" evidence="7">
    <location>
        <begin position="66"/>
        <end position="83"/>
    </location>
</feature>
<keyword evidence="6 7" id="KW-0472">Membrane</keyword>
<dbReference type="AlphaFoldDB" id="A0A0R3LZI0"/>
<dbReference type="OrthoDB" id="5296069at2"/>
<evidence type="ECO:0000313" key="8">
    <source>
        <dbReference type="EMBL" id="KRR12654.1"/>
    </source>
</evidence>
<evidence type="ECO:0000256" key="4">
    <source>
        <dbReference type="ARBA" id="ARBA00022692"/>
    </source>
</evidence>
<keyword evidence="9" id="KW-1185">Reference proteome</keyword>
<organism evidence="8 9">
    <name type="scientific">Bradyrhizobium valentinum</name>
    <dbReference type="NCBI Taxonomy" id="1518501"/>
    <lineage>
        <taxon>Bacteria</taxon>
        <taxon>Pseudomonadati</taxon>
        <taxon>Pseudomonadota</taxon>
        <taxon>Alphaproteobacteria</taxon>
        <taxon>Hyphomicrobiales</taxon>
        <taxon>Nitrobacteraceae</taxon>
        <taxon>Bradyrhizobium</taxon>
    </lineage>
</organism>
<dbReference type="PANTHER" id="PTHR33884">
    <property type="entry name" value="UPF0410 PROTEIN YMGE"/>
    <property type="match status" value="1"/>
</dbReference>
<keyword evidence="5 7" id="KW-1133">Transmembrane helix</keyword>
<dbReference type="Pfam" id="PF04226">
    <property type="entry name" value="Transgly_assoc"/>
    <property type="match status" value="1"/>
</dbReference>
<keyword evidence="4 7" id="KW-0812">Transmembrane</keyword>
<evidence type="ECO:0008006" key="10">
    <source>
        <dbReference type="Google" id="ProtNLM"/>
    </source>
</evidence>
<comment type="similarity">
    <text evidence="2">Belongs to the UPF0410 family.</text>
</comment>
<dbReference type="GO" id="GO:0005886">
    <property type="term" value="C:plasma membrane"/>
    <property type="evidence" value="ECO:0007669"/>
    <property type="project" value="UniProtKB-SubCell"/>
</dbReference>
<proteinExistence type="inferred from homology"/>
<feature type="transmembrane region" description="Helical" evidence="7">
    <location>
        <begin position="6"/>
        <end position="23"/>
    </location>
</feature>
<evidence type="ECO:0000256" key="3">
    <source>
        <dbReference type="ARBA" id="ARBA00022475"/>
    </source>
</evidence>
<accession>A0A0R3LZI0</accession>
<reference evidence="8 9" key="1">
    <citation type="submission" date="2014-03" db="EMBL/GenBank/DDBJ databases">
        <title>Bradyrhizobium valentinum sp. nov., isolated from effective nodules of Lupinus mariae-josephae, a lupine endemic of basic-lime soils in Eastern Spain.</title>
        <authorList>
            <person name="Duran D."/>
            <person name="Rey L."/>
            <person name="Navarro A."/>
            <person name="Busquets A."/>
            <person name="Imperial J."/>
            <person name="Ruiz-Argueso T."/>
        </authorList>
    </citation>
    <scope>NUCLEOTIDE SEQUENCE [LARGE SCALE GENOMIC DNA]</scope>
    <source>
        <strain evidence="8 9">LmjM3</strain>
    </source>
</reference>
<sequence length="89" mass="9154">MQISNEGILVILFVGLVAGWLAGKIVRGTGFGIIGDIIVGIAGALLASLLFPKLGIRLGTGLVSEIVYSTIGAVILLLVVRLVRTGGRL</sequence>
<dbReference type="InterPro" id="IPR007341">
    <property type="entry name" value="Transgly_assoc"/>
</dbReference>
<dbReference type="PANTHER" id="PTHR33884:SF3">
    <property type="entry name" value="UPF0410 PROTEIN YMGE"/>
    <property type="match status" value="1"/>
</dbReference>
<keyword evidence="3" id="KW-1003">Cell membrane</keyword>
<evidence type="ECO:0000256" key="5">
    <source>
        <dbReference type="ARBA" id="ARBA00022989"/>
    </source>
</evidence>
<evidence type="ECO:0000256" key="6">
    <source>
        <dbReference type="ARBA" id="ARBA00023136"/>
    </source>
</evidence>
<evidence type="ECO:0000256" key="2">
    <source>
        <dbReference type="ARBA" id="ARBA00011006"/>
    </source>
</evidence>